<sequence>MDWNFHWTIHPIFGTTGDYPVGMKMRLKELAKYEGESEILPTFTFEEKLEIKGSADFMGVNYYRTQEVGPRTLSPSTVQIS</sequence>
<dbReference type="PANTHER" id="PTHR10353:SF36">
    <property type="entry name" value="LP05116P"/>
    <property type="match status" value="1"/>
</dbReference>
<protein>
    <submittedName>
        <fullName evidence="6">Beta-galactosidase</fullName>
    </submittedName>
</protein>
<evidence type="ECO:0000313" key="5">
    <source>
        <dbReference type="Proteomes" id="UP000095283"/>
    </source>
</evidence>
<name>A0A1I7WNQ4_HETBA</name>
<evidence type="ECO:0000256" key="1">
    <source>
        <dbReference type="ARBA" id="ARBA00010838"/>
    </source>
</evidence>
<keyword evidence="3" id="KW-0326">Glycosidase</keyword>
<dbReference type="GO" id="GO:0005975">
    <property type="term" value="P:carbohydrate metabolic process"/>
    <property type="evidence" value="ECO:0007669"/>
    <property type="project" value="InterPro"/>
</dbReference>
<dbReference type="AlphaFoldDB" id="A0A1I7WNQ4"/>
<dbReference type="SUPFAM" id="SSF51445">
    <property type="entry name" value="(Trans)glycosidases"/>
    <property type="match status" value="1"/>
</dbReference>
<organism evidence="5 6">
    <name type="scientific">Heterorhabditis bacteriophora</name>
    <name type="common">Entomopathogenic nematode worm</name>
    <dbReference type="NCBI Taxonomy" id="37862"/>
    <lineage>
        <taxon>Eukaryota</taxon>
        <taxon>Metazoa</taxon>
        <taxon>Ecdysozoa</taxon>
        <taxon>Nematoda</taxon>
        <taxon>Chromadorea</taxon>
        <taxon>Rhabditida</taxon>
        <taxon>Rhabditina</taxon>
        <taxon>Rhabditomorpha</taxon>
        <taxon>Strongyloidea</taxon>
        <taxon>Heterorhabditidae</taxon>
        <taxon>Heterorhabditis</taxon>
    </lineage>
</organism>
<reference evidence="6" key="1">
    <citation type="submission" date="2016-11" db="UniProtKB">
        <authorList>
            <consortium name="WormBaseParasite"/>
        </authorList>
    </citation>
    <scope>IDENTIFICATION</scope>
</reference>
<dbReference type="InterPro" id="IPR017853">
    <property type="entry name" value="GH"/>
</dbReference>
<dbReference type="InterPro" id="IPR001360">
    <property type="entry name" value="Glyco_hydro_1"/>
</dbReference>
<dbReference type="GO" id="GO:0008422">
    <property type="term" value="F:beta-glucosidase activity"/>
    <property type="evidence" value="ECO:0007669"/>
    <property type="project" value="TreeGrafter"/>
</dbReference>
<dbReference type="WBParaSite" id="Hba_06771">
    <property type="protein sequence ID" value="Hba_06771"/>
    <property type="gene ID" value="Hba_06771"/>
</dbReference>
<comment type="similarity">
    <text evidence="1 4">Belongs to the glycosyl hydrolase 1 family.</text>
</comment>
<proteinExistence type="inferred from homology"/>
<dbReference type="Gene3D" id="3.20.20.80">
    <property type="entry name" value="Glycosidases"/>
    <property type="match status" value="1"/>
</dbReference>
<evidence type="ECO:0000313" key="6">
    <source>
        <dbReference type="WBParaSite" id="Hba_06771"/>
    </source>
</evidence>
<dbReference type="Pfam" id="PF00232">
    <property type="entry name" value="Glyco_hydro_1"/>
    <property type="match status" value="1"/>
</dbReference>
<evidence type="ECO:0000256" key="2">
    <source>
        <dbReference type="ARBA" id="ARBA00022801"/>
    </source>
</evidence>
<evidence type="ECO:0000256" key="3">
    <source>
        <dbReference type="ARBA" id="ARBA00023295"/>
    </source>
</evidence>
<dbReference type="PANTHER" id="PTHR10353">
    <property type="entry name" value="GLYCOSYL HYDROLASE"/>
    <property type="match status" value="1"/>
</dbReference>
<accession>A0A1I7WNQ4</accession>
<evidence type="ECO:0000256" key="4">
    <source>
        <dbReference type="RuleBase" id="RU003690"/>
    </source>
</evidence>
<keyword evidence="2" id="KW-0378">Hydrolase</keyword>
<keyword evidence="5" id="KW-1185">Reference proteome</keyword>
<dbReference type="Proteomes" id="UP000095283">
    <property type="component" value="Unplaced"/>
</dbReference>